<keyword evidence="4" id="KW-0233">DNA recombination</keyword>
<reference evidence="6 7" key="1">
    <citation type="submission" date="2016-10" db="EMBL/GenBank/DDBJ databases">
        <authorList>
            <person name="de Groot N.N."/>
        </authorList>
    </citation>
    <scope>NUCLEOTIDE SEQUENCE [LARGE SCALE GENOMIC DNA]</scope>
    <source>
        <strain evidence="6 7">DSM 25947</strain>
    </source>
</reference>
<dbReference type="InterPro" id="IPR004843">
    <property type="entry name" value="Calcineurin-like_PHP"/>
</dbReference>
<evidence type="ECO:0000313" key="7">
    <source>
        <dbReference type="Proteomes" id="UP000181981"/>
    </source>
</evidence>
<dbReference type="PANTHER" id="PTHR30337:SF0">
    <property type="entry name" value="NUCLEASE SBCCD SUBUNIT D"/>
    <property type="match status" value="1"/>
</dbReference>
<comment type="subunit">
    <text evidence="4">Heterodimer of SbcC and SbcD.</text>
</comment>
<gene>
    <name evidence="4" type="primary">sbcD</name>
    <name evidence="6" type="ORF">SAMN05444285_105125</name>
</gene>
<keyword evidence="4" id="KW-0235">DNA replication</keyword>
<dbReference type="GO" id="GO:0006260">
    <property type="term" value="P:DNA replication"/>
    <property type="evidence" value="ECO:0007669"/>
    <property type="project" value="UniProtKB-KW"/>
</dbReference>
<dbReference type="GO" id="GO:0008408">
    <property type="term" value="F:3'-5' exonuclease activity"/>
    <property type="evidence" value="ECO:0007669"/>
    <property type="project" value="InterPro"/>
</dbReference>
<evidence type="ECO:0000313" key="6">
    <source>
        <dbReference type="EMBL" id="SET06828.1"/>
    </source>
</evidence>
<protein>
    <recommendedName>
        <fullName evidence="4">Nuclease SbcCD subunit D</fullName>
    </recommendedName>
</protein>
<dbReference type="InterPro" id="IPR041796">
    <property type="entry name" value="Mre11_N"/>
</dbReference>
<dbReference type="OrthoDB" id="9773856at2"/>
<sequence length="180" mass="20348">MKILHTSDWHLGKRLDDFSRLEEQEAVLQEICEIADNEQVDAVLVAGDLFDTFNPPTEAVDLLYKTLKRLTNNGRRPVVAIAGNHDSPDRIEAPDPLARECGIIFAGYPNSRIASFELESGMKVLNSEDGFLEVQLPETPVPLRILLTPYANEYRLKTCLEVENSEDELRAVLQKKWEAL</sequence>
<dbReference type="NCBIfam" id="TIGR00619">
    <property type="entry name" value="sbcd"/>
    <property type="match status" value="1"/>
</dbReference>
<dbReference type="GO" id="GO:0004519">
    <property type="term" value="F:endonuclease activity"/>
    <property type="evidence" value="ECO:0007669"/>
    <property type="project" value="UniProtKB-KW"/>
</dbReference>
<evidence type="ECO:0000259" key="5">
    <source>
        <dbReference type="Pfam" id="PF00149"/>
    </source>
</evidence>
<name>A0A1I0BIR8_9BACT</name>
<evidence type="ECO:0000256" key="3">
    <source>
        <dbReference type="ARBA" id="ARBA00022839"/>
    </source>
</evidence>
<dbReference type="SUPFAM" id="SSF56300">
    <property type="entry name" value="Metallo-dependent phosphatases"/>
    <property type="match status" value="1"/>
</dbReference>
<comment type="function">
    <text evidence="4">SbcCD cleaves DNA hairpin structures. These structures can inhibit DNA replication and are intermediates in certain DNA recombination reactions. The complex acts as a 3'-&gt;5' double strand exonuclease that can open hairpins. It also has a 5' single-strand endonuclease activity.</text>
</comment>
<dbReference type="EMBL" id="FOHT01000005">
    <property type="protein sequence ID" value="SET06828.1"/>
    <property type="molecule type" value="Genomic_DNA"/>
</dbReference>
<dbReference type="Pfam" id="PF00149">
    <property type="entry name" value="Metallophos"/>
    <property type="match status" value="1"/>
</dbReference>
<dbReference type="InterPro" id="IPR004593">
    <property type="entry name" value="SbcD"/>
</dbReference>
<dbReference type="Gene3D" id="3.60.21.10">
    <property type="match status" value="1"/>
</dbReference>
<dbReference type="RefSeq" id="WP_139178021.1">
    <property type="nucleotide sequence ID" value="NZ_FOHT01000005.1"/>
</dbReference>
<evidence type="ECO:0000256" key="1">
    <source>
        <dbReference type="ARBA" id="ARBA00022722"/>
    </source>
</evidence>
<proteinExistence type="inferred from homology"/>
<accession>A0A1I0BIR8</accession>
<dbReference type="AlphaFoldDB" id="A0A1I0BIR8"/>
<keyword evidence="3 4" id="KW-0269">Exonuclease</keyword>
<keyword evidence="1 4" id="KW-0540">Nuclease</keyword>
<feature type="domain" description="Calcineurin-like phosphoesterase" evidence="5">
    <location>
        <begin position="1"/>
        <end position="110"/>
    </location>
</feature>
<keyword evidence="4" id="KW-0255">Endonuclease</keyword>
<keyword evidence="2 4" id="KW-0378">Hydrolase</keyword>
<organism evidence="6 7">
    <name type="scientific">Draconibacterium orientale</name>
    <dbReference type="NCBI Taxonomy" id="1168034"/>
    <lineage>
        <taxon>Bacteria</taxon>
        <taxon>Pseudomonadati</taxon>
        <taxon>Bacteroidota</taxon>
        <taxon>Bacteroidia</taxon>
        <taxon>Marinilabiliales</taxon>
        <taxon>Prolixibacteraceae</taxon>
        <taxon>Draconibacterium</taxon>
    </lineage>
</organism>
<dbReference type="PANTHER" id="PTHR30337">
    <property type="entry name" value="COMPONENT OF ATP-DEPENDENT DSDNA EXONUCLEASE"/>
    <property type="match status" value="1"/>
</dbReference>
<dbReference type="CDD" id="cd00840">
    <property type="entry name" value="MPP_Mre11_N"/>
    <property type="match status" value="1"/>
</dbReference>
<dbReference type="Proteomes" id="UP000181981">
    <property type="component" value="Unassembled WGS sequence"/>
</dbReference>
<dbReference type="GO" id="GO:0006310">
    <property type="term" value="P:DNA recombination"/>
    <property type="evidence" value="ECO:0007669"/>
    <property type="project" value="UniProtKB-KW"/>
</dbReference>
<dbReference type="InterPro" id="IPR050535">
    <property type="entry name" value="DNA_Repair-Maintenance_Comp"/>
</dbReference>
<comment type="similarity">
    <text evidence="4">Belongs to the SbcD family.</text>
</comment>
<evidence type="ECO:0000256" key="4">
    <source>
        <dbReference type="RuleBase" id="RU363069"/>
    </source>
</evidence>
<evidence type="ECO:0000256" key="2">
    <source>
        <dbReference type="ARBA" id="ARBA00022801"/>
    </source>
</evidence>
<dbReference type="InterPro" id="IPR029052">
    <property type="entry name" value="Metallo-depent_PP-like"/>
</dbReference>
<feature type="non-terminal residue" evidence="6">
    <location>
        <position position="180"/>
    </location>
</feature>